<dbReference type="EMBL" id="CP041405">
    <property type="protein sequence ID" value="QDM44653.1"/>
    <property type="molecule type" value="Genomic_DNA"/>
</dbReference>
<keyword evidence="5" id="KW-1185">Reference proteome</keyword>
<dbReference type="EMBL" id="JAMDMM010000031">
    <property type="protein sequence ID" value="MCY9608863.1"/>
    <property type="molecule type" value="Genomic_DNA"/>
</dbReference>
<evidence type="ECO:0000313" key="5">
    <source>
        <dbReference type="Proteomes" id="UP001209276"/>
    </source>
</evidence>
<name>A0AAP9DUL2_PANTH</name>
<dbReference type="Proteomes" id="UP001209276">
    <property type="component" value="Unassembled WGS sequence"/>
</dbReference>
<sequence length="440" mass="51161">MVFDYHLAPKILRQYLQEELIKKGWKQKELAEATGIDCSTISNIFNHKQSLMLPQLHAINQAFGLPNDAFYELFIGECCGESGRFKPEKTSDFLLHCIPVEKYEIVKQVVQLLHEESSRSKMIDTTFKIAEYIFQSGKRNYSLPFYDIITQNGYSRSEKLAISYYRRFLILRDLDTCEAGNEALCQLIEYLPLLPDDIRLDAYYRILTFYNVVENWPKLHLYAQELRSIALAEGHNDYLAESWLYESFALKGMKNFESALKATVAYRGYGEHYAWLSKCNELYISIEMKQIKPIEELMGMLKGPQALLVLPVALDTYLDNNALIEARGYLEQYKSYVDDLLSREDPFHLKHKLRLTQALSQYYFRCGQYDTGFDYNADSLKMALNLKNMHRVGMAVVSFQEHEKQASAEHKERFISILLSMNHNIHGSFLVQYYRSVVAG</sequence>
<dbReference type="GO" id="GO:0003677">
    <property type="term" value="F:DNA binding"/>
    <property type="evidence" value="ECO:0007669"/>
    <property type="project" value="InterPro"/>
</dbReference>
<evidence type="ECO:0000259" key="1">
    <source>
        <dbReference type="PROSITE" id="PS50943"/>
    </source>
</evidence>
<reference evidence="2 5" key="2">
    <citation type="submission" date="2022-05" db="EMBL/GenBank/DDBJ databases">
        <title>Genome Sequencing of Bee-Associated Microbes.</title>
        <authorList>
            <person name="Dunlap C."/>
        </authorList>
    </citation>
    <scope>NUCLEOTIDE SEQUENCE [LARGE SCALE GENOMIC DNA]</scope>
    <source>
        <strain evidence="2 5">NRRL B-14613</strain>
    </source>
</reference>
<dbReference type="RefSeq" id="WP_087444413.1">
    <property type="nucleotide sequence ID" value="NZ_CABMNB010000046.1"/>
</dbReference>
<feature type="domain" description="HTH cro/C1-type" evidence="1">
    <location>
        <begin position="16"/>
        <end position="70"/>
    </location>
</feature>
<dbReference type="InterPro" id="IPR010982">
    <property type="entry name" value="Lambda_DNA-bd_dom_sf"/>
</dbReference>
<dbReference type="InterPro" id="IPR001387">
    <property type="entry name" value="Cro/C1-type_HTH"/>
</dbReference>
<dbReference type="Proteomes" id="UP000315377">
    <property type="component" value="Chromosome"/>
</dbReference>
<proteinExistence type="predicted"/>
<dbReference type="Gene3D" id="1.10.260.40">
    <property type="entry name" value="lambda repressor-like DNA-binding domains"/>
    <property type="match status" value="1"/>
</dbReference>
<dbReference type="Pfam" id="PF01381">
    <property type="entry name" value="HTH_3"/>
    <property type="match status" value="1"/>
</dbReference>
<gene>
    <name evidence="3" type="ORF">FLT43_15120</name>
    <name evidence="2" type="ORF">M5W83_17110</name>
</gene>
<dbReference type="CDD" id="cd00093">
    <property type="entry name" value="HTH_XRE"/>
    <property type="match status" value="1"/>
</dbReference>
<organism evidence="3 4">
    <name type="scientific">Paenibacillus thiaminolyticus</name>
    <name type="common">Bacillus thiaminolyticus</name>
    <dbReference type="NCBI Taxonomy" id="49283"/>
    <lineage>
        <taxon>Bacteria</taxon>
        <taxon>Bacillati</taxon>
        <taxon>Bacillota</taxon>
        <taxon>Bacilli</taxon>
        <taxon>Bacillales</taxon>
        <taxon>Paenibacillaceae</taxon>
        <taxon>Paenibacillus</taxon>
    </lineage>
</organism>
<dbReference type="SMART" id="SM00530">
    <property type="entry name" value="HTH_XRE"/>
    <property type="match status" value="1"/>
</dbReference>
<evidence type="ECO:0000313" key="4">
    <source>
        <dbReference type="Proteomes" id="UP000315377"/>
    </source>
</evidence>
<dbReference type="PROSITE" id="PS50943">
    <property type="entry name" value="HTH_CROC1"/>
    <property type="match status" value="1"/>
</dbReference>
<protein>
    <submittedName>
        <fullName evidence="2">Helix-turn-helix domain-containing protein</fullName>
    </submittedName>
    <submittedName>
        <fullName evidence="3">Helix-turn-helix transcriptional regulator</fullName>
    </submittedName>
</protein>
<accession>A0AAP9DUL2</accession>
<dbReference type="AlphaFoldDB" id="A0AAP9DUL2"/>
<dbReference type="SUPFAM" id="SSF47413">
    <property type="entry name" value="lambda repressor-like DNA-binding domains"/>
    <property type="match status" value="1"/>
</dbReference>
<evidence type="ECO:0000313" key="3">
    <source>
        <dbReference type="EMBL" id="QDM44653.1"/>
    </source>
</evidence>
<reference evidence="3 4" key="1">
    <citation type="submission" date="2019-07" db="EMBL/GenBank/DDBJ databases">
        <title>Paenibacillus thiaminolyticus NRRL B-4156.</title>
        <authorList>
            <person name="Hehnly C."/>
            <person name="Zhang L."/>
        </authorList>
    </citation>
    <scope>NUCLEOTIDE SEQUENCE [LARGE SCALE GENOMIC DNA]</scope>
    <source>
        <strain evidence="3 4">NRRL B-4156</strain>
    </source>
</reference>
<dbReference type="GeneID" id="76997293"/>
<evidence type="ECO:0000313" key="2">
    <source>
        <dbReference type="EMBL" id="MCY9608863.1"/>
    </source>
</evidence>